<name>A0ABT0VFT9_9LACO</name>
<dbReference type="InterPro" id="IPR002818">
    <property type="entry name" value="DJ-1/PfpI"/>
</dbReference>
<dbReference type="EMBL" id="JAGMVS010000037">
    <property type="protein sequence ID" value="MCM2436490.1"/>
    <property type="molecule type" value="Genomic_DNA"/>
</dbReference>
<organism evidence="3 4">
    <name type="scientific">Periweissella beninensis</name>
    <dbReference type="NCBI Taxonomy" id="504936"/>
    <lineage>
        <taxon>Bacteria</taxon>
        <taxon>Bacillati</taxon>
        <taxon>Bacillota</taxon>
        <taxon>Bacilli</taxon>
        <taxon>Lactobacillales</taxon>
        <taxon>Lactobacillaceae</taxon>
        <taxon>Periweissella</taxon>
    </lineage>
</organism>
<dbReference type="InterPro" id="IPR029062">
    <property type="entry name" value="Class_I_gatase-like"/>
</dbReference>
<reference evidence="3" key="1">
    <citation type="submission" date="2021-04" db="EMBL/GenBank/DDBJ databases">
        <title>Taxonomic assessment of Weissella genus.</title>
        <authorList>
            <person name="Fanelli F."/>
            <person name="Chieffi D."/>
            <person name="Dell'Aquila A."/>
            <person name="Gyu-Sung C."/>
            <person name="Franz C.M.A.P."/>
            <person name="Fusco V."/>
        </authorList>
    </citation>
    <scope>NUCLEOTIDE SEQUENCE</scope>
    <source>
        <strain evidence="3">LMG 25373</strain>
    </source>
</reference>
<proteinExistence type="inferred from homology"/>
<comment type="caution">
    <text evidence="3">The sequence shown here is derived from an EMBL/GenBank/DDBJ whole genome shotgun (WGS) entry which is preliminary data.</text>
</comment>
<dbReference type="Gene3D" id="3.40.50.880">
    <property type="match status" value="1"/>
</dbReference>
<dbReference type="InterPro" id="IPR006286">
    <property type="entry name" value="C56_PfpI-like"/>
</dbReference>
<evidence type="ECO:0000256" key="1">
    <source>
        <dbReference type="ARBA" id="ARBA00008542"/>
    </source>
</evidence>
<keyword evidence="3" id="KW-0315">Glutamine amidotransferase</keyword>
<dbReference type="Pfam" id="PF01965">
    <property type="entry name" value="DJ-1_PfpI"/>
    <property type="match status" value="1"/>
</dbReference>
<dbReference type="Proteomes" id="UP001057481">
    <property type="component" value="Unassembled WGS sequence"/>
</dbReference>
<dbReference type="NCBIfam" id="TIGR01382">
    <property type="entry name" value="PfpI"/>
    <property type="match status" value="1"/>
</dbReference>
<dbReference type="PANTHER" id="PTHR42733:SF2">
    <property type="entry name" value="DJ-1_THIJ_PFPI FAMILY PROTEIN"/>
    <property type="match status" value="1"/>
</dbReference>
<gene>
    <name evidence="3" type="ORF">KAK10_00880</name>
</gene>
<evidence type="ECO:0000313" key="4">
    <source>
        <dbReference type="Proteomes" id="UP001057481"/>
    </source>
</evidence>
<dbReference type="PANTHER" id="PTHR42733">
    <property type="entry name" value="DJ-1 PROTEIN"/>
    <property type="match status" value="1"/>
</dbReference>
<accession>A0ABT0VFT9</accession>
<dbReference type="PROSITE" id="PS51276">
    <property type="entry name" value="PEPTIDASE_C56_PFPI"/>
    <property type="match status" value="1"/>
</dbReference>
<dbReference type="SUPFAM" id="SSF52317">
    <property type="entry name" value="Class I glutamine amidotransferase-like"/>
    <property type="match status" value="1"/>
</dbReference>
<evidence type="ECO:0000259" key="2">
    <source>
        <dbReference type="Pfam" id="PF01965"/>
    </source>
</evidence>
<dbReference type="CDD" id="cd03134">
    <property type="entry name" value="GATase1_PfpI_like"/>
    <property type="match status" value="1"/>
</dbReference>
<protein>
    <submittedName>
        <fullName evidence="3">Type 1 glutamine amidotransferase</fullName>
    </submittedName>
</protein>
<sequence length="172" mass="18873">MAKIASIVTNYVEDIELSSPKVALEQAGHTVDIIENTANKIIKGKNGTEFKVDQGIDDTKIADYDALLIPGGFSPDQLRADKRYVDLVKDFIKSDKPIFAICHGPQLFIQTGLTSDLKLTAYTTVRPDLAYAGAKVSDEPVVVDEKYKIITSRTPDDLPAFNTTIIAELQTK</sequence>
<dbReference type="RefSeq" id="WP_205142938.1">
    <property type="nucleotide sequence ID" value="NZ_JAFBDN010000002.1"/>
</dbReference>
<evidence type="ECO:0000313" key="3">
    <source>
        <dbReference type="EMBL" id="MCM2436490.1"/>
    </source>
</evidence>
<comment type="similarity">
    <text evidence="1">Belongs to the peptidase C56 family.</text>
</comment>
<feature type="domain" description="DJ-1/PfpI" evidence="2">
    <location>
        <begin position="3"/>
        <end position="167"/>
    </location>
</feature>
<keyword evidence="4" id="KW-1185">Reference proteome</keyword>